<keyword evidence="5" id="KW-1185">Reference proteome</keyword>
<name>A0A6N7KYA9_9ACTN</name>
<feature type="domain" description="Histidine kinase/HSP90-like ATPase" evidence="3">
    <location>
        <begin position="204"/>
        <end position="322"/>
    </location>
</feature>
<dbReference type="PANTHER" id="PTHR35526:SF3">
    <property type="entry name" value="ANTI-SIGMA-F FACTOR RSBW"/>
    <property type="match status" value="1"/>
</dbReference>
<proteinExistence type="predicted"/>
<dbReference type="OrthoDB" id="4170987at2"/>
<dbReference type="Proteomes" id="UP000450000">
    <property type="component" value="Unassembled WGS sequence"/>
</dbReference>
<dbReference type="SUPFAM" id="SSF55874">
    <property type="entry name" value="ATPase domain of HSP90 chaperone/DNA topoisomerase II/histidine kinase"/>
    <property type="match status" value="1"/>
</dbReference>
<keyword evidence="4" id="KW-0547">Nucleotide-binding</keyword>
<protein>
    <submittedName>
        <fullName evidence="4">ATP-binding protein</fullName>
    </submittedName>
</protein>
<dbReference type="AlphaFoldDB" id="A0A6N7KYA9"/>
<keyword evidence="1" id="KW-0418">Kinase</keyword>
<evidence type="ECO:0000256" key="1">
    <source>
        <dbReference type="ARBA" id="ARBA00022527"/>
    </source>
</evidence>
<evidence type="ECO:0000259" key="3">
    <source>
        <dbReference type="Pfam" id="PF13581"/>
    </source>
</evidence>
<dbReference type="GO" id="GO:0004674">
    <property type="term" value="F:protein serine/threonine kinase activity"/>
    <property type="evidence" value="ECO:0007669"/>
    <property type="project" value="UniProtKB-KW"/>
</dbReference>
<keyword evidence="2" id="KW-0472">Membrane</keyword>
<dbReference type="Pfam" id="PF13581">
    <property type="entry name" value="HATPase_c_2"/>
    <property type="match status" value="1"/>
</dbReference>
<dbReference type="EMBL" id="WBOF01000003">
    <property type="protein sequence ID" value="MQS16530.1"/>
    <property type="molecule type" value="Genomic_DNA"/>
</dbReference>
<keyword evidence="1" id="KW-0808">Transferase</keyword>
<evidence type="ECO:0000256" key="2">
    <source>
        <dbReference type="SAM" id="Phobius"/>
    </source>
</evidence>
<feature type="transmembrane region" description="Helical" evidence="2">
    <location>
        <begin position="53"/>
        <end position="73"/>
    </location>
</feature>
<dbReference type="PANTHER" id="PTHR35526">
    <property type="entry name" value="ANTI-SIGMA-F FACTOR RSBW-RELATED"/>
    <property type="match status" value="1"/>
</dbReference>
<keyword evidence="1" id="KW-0723">Serine/threonine-protein kinase</keyword>
<comment type="caution">
    <text evidence="4">The sequence shown here is derived from an EMBL/GenBank/DDBJ whole genome shotgun (WGS) entry which is preliminary data.</text>
</comment>
<dbReference type="InterPro" id="IPR003594">
    <property type="entry name" value="HATPase_dom"/>
</dbReference>
<keyword evidence="2" id="KW-1133">Transmembrane helix</keyword>
<evidence type="ECO:0000313" key="5">
    <source>
        <dbReference type="Proteomes" id="UP000450000"/>
    </source>
</evidence>
<gene>
    <name evidence="4" type="ORF">F7Q99_31155</name>
</gene>
<accession>A0A6N7KYA9</accession>
<sequence length="333" mass="35310">MLAAVLAAVRVAPPSLVAVPASLRRRPGLPAPPFRLDSWVAVRPPWRLFWWSFWWWMGIVALAVALPVAWGAVACCDVGGYPWSPVCGPGTTGGCDRVPGRGRGCCSGWWLPPGADGRQVRAVLATVRGGGARPGRQPFVGIFIPSTRQEAPFTRLSELGGLGTRRGDGRIVRSRMEGTYARGAGLPERGCRAVKLALHPSEDPDLARAQDGLRTFLAALSLTGAERSAVHVAVLEAMVNAVRHGHSAGQRAATLDLEVVAGQIVATVTDYGPGFDPVSCPDPFAPERMRLPHGRGVLLMRALMDDVDFTFPPGGGTRVTLRRALPSTAPTGA</sequence>
<dbReference type="InterPro" id="IPR050267">
    <property type="entry name" value="Anti-sigma-factor_SerPK"/>
</dbReference>
<evidence type="ECO:0000313" key="4">
    <source>
        <dbReference type="EMBL" id="MQS16530.1"/>
    </source>
</evidence>
<keyword evidence="2" id="KW-0812">Transmembrane</keyword>
<keyword evidence="4" id="KW-0067">ATP-binding</keyword>
<organism evidence="4 5">
    <name type="scientific">Streptomyces kaniharaensis</name>
    <dbReference type="NCBI Taxonomy" id="212423"/>
    <lineage>
        <taxon>Bacteria</taxon>
        <taxon>Bacillati</taxon>
        <taxon>Actinomycetota</taxon>
        <taxon>Actinomycetes</taxon>
        <taxon>Kitasatosporales</taxon>
        <taxon>Streptomycetaceae</taxon>
        <taxon>Streptomyces</taxon>
    </lineage>
</organism>
<dbReference type="Gene3D" id="3.30.565.10">
    <property type="entry name" value="Histidine kinase-like ATPase, C-terminal domain"/>
    <property type="match status" value="1"/>
</dbReference>
<dbReference type="CDD" id="cd16936">
    <property type="entry name" value="HATPase_RsbW-like"/>
    <property type="match status" value="1"/>
</dbReference>
<dbReference type="InterPro" id="IPR036890">
    <property type="entry name" value="HATPase_C_sf"/>
</dbReference>
<dbReference type="GO" id="GO:0005524">
    <property type="term" value="F:ATP binding"/>
    <property type="evidence" value="ECO:0007669"/>
    <property type="project" value="UniProtKB-KW"/>
</dbReference>
<reference evidence="4 5" key="1">
    <citation type="submission" date="2019-09" db="EMBL/GenBank/DDBJ databases">
        <title>Genome Sequences of Streptomyces kaniharaensis ATCC 21070.</title>
        <authorList>
            <person name="Zhu W."/>
            <person name="De Crecy-Lagard V."/>
            <person name="Richards N.G."/>
        </authorList>
    </citation>
    <scope>NUCLEOTIDE SEQUENCE [LARGE SCALE GENOMIC DNA]</scope>
    <source>
        <strain evidence="4 5">SF-557</strain>
    </source>
</reference>